<feature type="transmembrane region" description="Helical" evidence="1">
    <location>
        <begin position="230"/>
        <end position="247"/>
    </location>
</feature>
<protein>
    <recommendedName>
        <fullName evidence="4">O-Antigen ligase</fullName>
    </recommendedName>
</protein>
<organism evidence="2 3">
    <name type="scientific">Rhodococcus gannanensis</name>
    <dbReference type="NCBI Taxonomy" id="1960308"/>
    <lineage>
        <taxon>Bacteria</taxon>
        <taxon>Bacillati</taxon>
        <taxon>Actinomycetota</taxon>
        <taxon>Actinomycetes</taxon>
        <taxon>Mycobacteriales</taxon>
        <taxon>Nocardiaceae</taxon>
        <taxon>Rhodococcus</taxon>
    </lineage>
</organism>
<evidence type="ECO:0000313" key="2">
    <source>
        <dbReference type="EMBL" id="MFD1810854.1"/>
    </source>
</evidence>
<evidence type="ECO:0008006" key="4">
    <source>
        <dbReference type="Google" id="ProtNLM"/>
    </source>
</evidence>
<reference evidence="3" key="1">
    <citation type="journal article" date="2019" name="Int. J. Syst. Evol. Microbiol.">
        <title>The Global Catalogue of Microorganisms (GCM) 10K type strain sequencing project: providing services to taxonomists for standard genome sequencing and annotation.</title>
        <authorList>
            <consortium name="The Broad Institute Genomics Platform"/>
            <consortium name="The Broad Institute Genome Sequencing Center for Infectious Disease"/>
            <person name="Wu L."/>
            <person name="Ma J."/>
        </authorList>
    </citation>
    <scope>NUCLEOTIDE SEQUENCE [LARGE SCALE GENOMIC DNA]</scope>
    <source>
        <strain evidence="3">DT72</strain>
    </source>
</reference>
<evidence type="ECO:0000256" key="1">
    <source>
        <dbReference type="SAM" id="Phobius"/>
    </source>
</evidence>
<dbReference type="PANTHER" id="PTHR37422:SF13">
    <property type="entry name" value="LIPOPOLYSACCHARIDE BIOSYNTHESIS PROTEIN PA4999-RELATED"/>
    <property type="match status" value="1"/>
</dbReference>
<gene>
    <name evidence="2" type="ORF">ACFSJG_01390</name>
</gene>
<dbReference type="Proteomes" id="UP001597286">
    <property type="component" value="Unassembled WGS sequence"/>
</dbReference>
<sequence length="448" mass="47551">MPRPAVRPVVGWVGLLLGIAAAIPGVPALVPVFGIRPWHMLVGAALVLALMQCARGTMSALRITVLDVVVVVYVLASVLVEYTNSSDLGFAFDPVSAITPLFYVVGYLAARLIIASRPDARTFLVAFALPAFPAGVLSVLQLGSPAFSLLVLRIAPGPALSERIVDGRLIRATGFVGHWTGLGFYFCTALAAACAALLLSPRGERRITLPVGAALIGSVFGALSSLTLSVLATVTLIALVTLAVFGIRLGRVLALGAVALVCYLQFGDYLDERFSQQTAYRPEYLPGWVPNTIAYRWKIWTQQTIPAIEERMWTGWGTNLYTGSWRPRQLVWGSPESQWFGTAVASGVVVAVLLGLVLICALGYLLVGVRSAEGSWKAPLAALLIAALIASLTVPAFSNRGLPIGLWVVFGVVLAVWEVSRRDHGVRVECGSPVTAGEGPRGESAVAR</sequence>
<dbReference type="EMBL" id="JBHUFB010000002">
    <property type="protein sequence ID" value="MFD1810854.1"/>
    <property type="molecule type" value="Genomic_DNA"/>
</dbReference>
<feature type="transmembrane region" description="Helical" evidence="1">
    <location>
        <begin position="38"/>
        <end position="54"/>
    </location>
</feature>
<name>A0ABW4NZ39_9NOCA</name>
<comment type="caution">
    <text evidence="2">The sequence shown here is derived from an EMBL/GenBank/DDBJ whole genome shotgun (WGS) entry which is preliminary data.</text>
</comment>
<feature type="transmembrane region" description="Helical" evidence="1">
    <location>
        <begin position="61"/>
        <end position="82"/>
    </location>
</feature>
<proteinExistence type="predicted"/>
<feature type="transmembrane region" description="Helical" evidence="1">
    <location>
        <begin position="207"/>
        <end position="224"/>
    </location>
</feature>
<feature type="transmembrane region" description="Helical" evidence="1">
    <location>
        <begin position="339"/>
        <end position="367"/>
    </location>
</feature>
<feature type="transmembrane region" description="Helical" evidence="1">
    <location>
        <begin position="252"/>
        <end position="270"/>
    </location>
</feature>
<dbReference type="RefSeq" id="WP_378483412.1">
    <property type="nucleotide sequence ID" value="NZ_JBHUFB010000002.1"/>
</dbReference>
<accession>A0ABW4NZ39</accession>
<evidence type="ECO:0000313" key="3">
    <source>
        <dbReference type="Proteomes" id="UP001597286"/>
    </source>
</evidence>
<dbReference type="PANTHER" id="PTHR37422">
    <property type="entry name" value="TEICHURONIC ACID BIOSYNTHESIS PROTEIN TUAE"/>
    <property type="match status" value="1"/>
</dbReference>
<feature type="transmembrane region" description="Helical" evidence="1">
    <location>
        <begin position="404"/>
        <end position="420"/>
    </location>
</feature>
<feature type="transmembrane region" description="Helical" evidence="1">
    <location>
        <begin position="122"/>
        <end position="143"/>
    </location>
</feature>
<feature type="transmembrane region" description="Helical" evidence="1">
    <location>
        <begin position="88"/>
        <end position="110"/>
    </location>
</feature>
<feature type="transmembrane region" description="Helical" evidence="1">
    <location>
        <begin position="182"/>
        <end position="200"/>
    </location>
</feature>
<keyword evidence="3" id="KW-1185">Reference proteome</keyword>
<keyword evidence="1" id="KW-0472">Membrane</keyword>
<dbReference type="InterPro" id="IPR051533">
    <property type="entry name" value="WaaL-like"/>
</dbReference>
<feature type="transmembrane region" description="Helical" evidence="1">
    <location>
        <begin position="379"/>
        <end position="398"/>
    </location>
</feature>
<keyword evidence="1" id="KW-1133">Transmembrane helix</keyword>
<keyword evidence="1" id="KW-0812">Transmembrane</keyword>